<evidence type="ECO:0000313" key="3">
    <source>
        <dbReference type="EMBL" id="ORY33563.1"/>
    </source>
</evidence>
<keyword evidence="2" id="KW-0472">Membrane</keyword>
<feature type="region of interest" description="Disordered" evidence="1">
    <location>
        <begin position="187"/>
        <end position="232"/>
    </location>
</feature>
<name>A0A1Y2BFI2_9FUNG</name>
<feature type="compositionally biased region" description="Polar residues" evidence="1">
    <location>
        <begin position="265"/>
        <end position="275"/>
    </location>
</feature>
<dbReference type="AlphaFoldDB" id="A0A1Y2BFI2"/>
<feature type="region of interest" description="Disordered" evidence="1">
    <location>
        <begin position="258"/>
        <end position="365"/>
    </location>
</feature>
<proteinExistence type="predicted"/>
<organism evidence="3 4">
    <name type="scientific">Rhizoclosmatium globosum</name>
    <dbReference type="NCBI Taxonomy" id="329046"/>
    <lineage>
        <taxon>Eukaryota</taxon>
        <taxon>Fungi</taxon>
        <taxon>Fungi incertae sedis</taxon>
        <taxon>Chytridiomycota</taxon>
        <taxon>Chytridiomycota incertae sedis</taxon>
        <taxon>Chytridiomycetes</taxon>
        <taxon>Chytridiales</taxon>
        <taxon>Chytriomycetaceae</taxon>
        <taxon>Rhizoclosmatium</taxon>
    </lineage>
</organism>
<keyword evidence="2" id="KW-1133">Transmembrane helix</keyword>
<feature type="compositionally biased region" description="Pro residues" evidence="1">
    <location>
        <begin position="206"/>
        <end position="216"/>
    </location>
</feature>
<keyword evidence="2" id="KW-0812">Transmembrane</keyword>
<dbReference type="OrthoDB" id="2110261at2759"/>
<evidence type="ECO:0000256" key="2">
    <source>
        <dbReference type="SAM" id="Phobius"/>
    </source>
</evidence>
<feature type="transmembrane region" description="Helical" evidence="2">
    <location>
        <begin position="517"/>
        <end position="538"/>
    </location>
</feature>
<evidence type="ECO:0000313" key="4">
    <source>
        <dbReference type="Proteomes" id="UP000193642"/>
    </source>
</evidence>
<dbReference type="EMBL" id="MCGO01000067">
    <property type="protein sequence ID" value="ORY33563.1"/>
    <property type="molecule type" value="Genomic_DNA"/>
</dbReference>
<protein>
    <recommendedName>
        <fullName evidence="5">Man1/Src1 C-terminal domain-containing protein</fullName>
    </recommendedName>
</protein>
<feature type="compositionally biased region" description="Polar residues" evidence="1">
    <location>
        <begin position="350"/>
        <end position="365"/>
    </location>
</feature>
<gene>
    <name evidence="3" type="ORF">BCR33DRAFT_771147</name>
</gene>
<evidence type="ECO:0000256" key="1">
    <source>
        <dbReference type="SAM" id="MobiDB-lite"/>
    </source>
</evidence>
<sequence>MTTEEAESGVSTATAPPYYMDATFDPHRATIAELKTILSKHNVSLPTGRVLKEEYVSLFRDMTRVLQQQLDVQNGEESEDSHVALAAEPEAELFQGEGLAQAFENIRPDAPPSCTKNELKEDIQDVQEPVNTLISKFTELAPPPSPHTESQIEYMTTAIANAVQDRKKKLMEFGKGIRSSFGFARRTVFDPNPIPAPRPEKLRRSGPPPLPPPPANPQQNLRHLSSPDRPDFVVPVVPPTFISQTGLSPPVSVIQKSVRRAVQGSPKSPTNTTPRAGSHGQKMSPLGLRSTGPRRVPQKVSRDQVIVTRTPPFNPHRIPSSVLKRDSSLSITGEQGGGEDLDDNVDENGENTQPPLQPSSHYKSNNPLILDAEFKRKYDLDEFSDEEVEAETLRNQISPKRRKSVAGSELEKGLKEMDVPRVLPRELYLKEVGASPGRYNLRTRTHGGSLLVTDSSTATRKEVFPENDNVVASNGLEGDALEENEYGMKSNEIEEEEEVEIEIILKPDALRRVLRTFGWIFSVALVVPAIFAFSCWWVDVGSKIQYCFPGQDMQWITPVQGSVNGLAKDFWGQILPSCVACPSGAICTGAKVIGCENQGKVVVGDEGFGPLSEYVGLPIMCMDKDQVTWNAEFEKSNIEDHVNPRIKGVPLPLTKRIKFWNQLIQNKKESFNSLVAQACQYVVSGKAAKEVKDVLLSIHSGFVAFAHTWIEQVQGIKMIRWEFFDAKQRQTRVALSWVKMKIVKLLYKKA</sequence>
<feature type="compositionally biased region" description="Acidic residues" evidence="1">
    <location>
        <begin position="337"/>
        <end position="349"/>
    </location>
</feature>
<dbReference type="InterPro" id="IPR011015">
    <property type="entry name" value="LEM/LEM-like_dom_sf"/>
</dbReference>
<evidence type="ECO:0008006" key="5">
    <source>
        <dbReference type="Google" id="ProtNLM"/>
    </source>
</evidence>
<keyword evidence="4" id="KW-1185">Reference proteome</keyword>
<comment type="caution">
    <text evidence="3">The sequence shown here is derived from an EMBL/GenBank/DDBJ whole genome shotgun (WGS) entry which is preliminary data.</text>
</comment>
<dbReference type="Proteomes" id="UP000193642">
    <property type="component" value="Unassembled WGS sequence"/>
</dbReference>
<dbReference type="Gene3D" id="1.10.720.40">
    <property type="match status" value="1"/>
</dbReference>
<reference evidence="3 4" key="1">
    <citation type="submission" date="2016-07" db="EMBL/GenBank/DDBJ databases">
        <title>Pervasive Adenine N6-methylation of Active Genes in Fungi.</title>
        <authorList>
            <consortium name="DOE Joint Genome Institute"/>
            <person name="Mondo S.J."/>
            <person name="Dannebaum R.O."/>
            <person name="Kuo R.C."/>
            <person name="Labutti K."/>
            <person name="Haridas S."/>
            <person name="Kuo A."/>
            <person name="Salamov A."/>
            <person name="Ahrendt S.R."/>
            <person name="Lipzen A."/>
            <person name="Sullivan W."/>
            <person name="Andreopoulos W.B."/>
            <person name="Clum A."/>
            <person name="Lindquist E."/>
            <person name="Daum C."/>
            <person name="Ramamoorthy G.K."/>
            <person name="Gryganskyi A."/>
            <person name="Culley D."/>
            <person name="Magnuson J.K."/>
            <person name="James T.Y."/>
            <person name="O'Malley M.A."/>
            <person name="Stajich J.E."/>
            <person name="Spatafora J.W."/>
            <person name="Visel A."/>
            <person name="Grigoriev I.V."/>
        </authorList>
    </citation>
    <scope>NUCLEOTIDE SEQUENCE [LARGE SCALE GENOMIC DNA]</scope>
    <source>
        <strain evidence="3 4">JEL800</strain>
    </source>
</reference>
<accession>A0A1Y2BFI2</accession>